<evidence type="ECO:0000313" key="1">
    <source>
        <dbReference type="Ensembl" id="ENSOMEP00000031552.1"/>
    </source>
</evidence>
<accession>A0A3B3DN70</accession>
<dbReference type="Ensembl" id="ENSOMET00000033766.1">
    <property type="protein sequence ID" value="ENSOMEP00000031552.1"/>
    <property type="gene ID" value="ENSOMEG00000016465.1"/>
</dbReference>
<reference evidence="1" key="2">
    <citation type="submission" date="2025-09" db="UniProtKB">
        <authorList>
            <consortium name="Ensembl"/>
        </authorList>
    </citation>
    <scope>IDENTIFICATION</scope>
</reference>
<name>A0A3B3DN70_ORYME</name>
<evidence type="ECO:0000313" key="2">
    <source>
        <dbReference type="Proteomes" id="UP000261560"/>
    </source>
</evidence>
<organism evidence="1 2">
    <name type="scientific">Oryzias melastigma</name>
    <name type="common">Marine medaka</name>
    <dbReference type="NCBI Taxonomy" id="30732"/>
    <lineage>
        <taxon>Eukaryota</taxon>
        <taxon>Metazoa</taxon>
        <taxon>Chordata</taxon>
        <taxon>Craniata</taxon>
        <taxon>Vertebrata</taxon>
        <taxon>Euteleostomi</taxon>
        <taxon>Actinopterygii</taxon>
        <taxon>Neopterygii</taxon>
        <taxon>Teleostei</taxon>
        <taxon>Neoteleostei</taxon>
        <taxon>Acanthomorphata</taxon>
        <taxon>Ovalentaria</taxon>
        <taxon>Atherinomorphae</taxon>
        <taxon>Beloniformes</taxon>
        <taxon>Adrianichthyidae</taxon>
        <taxon>Oryziinae</taxon>
        <taxon>Oryzias</taxon>
    </lineage>
</organism>
<dbReference type="GeneTree" id="ENSGT00990000203911"/>
<protein>
    <submittedName>
        <fullName evidence="1">Uncharacterized protein</fullName>
    </submittedName>
</protein>
<dbReference type="PaxDb" id="30732-ENSOMEP00000031552"/>
<proteinExistence type="predicted"/>
<dbReference type="OMA" id="TCDSYPG"/>
<dbReference type="Proteomes" id="UP000261560">
    <property type="component" value="Unplaced"/>
</dbReference>
<reference evidence="1" key="1">
    <citation type="submission" date="2025-08" db="UniProtKB">
        <authorList>
            <consortium name="Ensembl"/>
        </authorList>
    </citation>
    <scope>IDENTIFICATION</scope>
</reference>
<keyword evidence="2" id="KW-1185">Reference proteome</keyword>
<sequence length="135" mass="15371">CMWLTLEPTSRLFARIFLRNFERWTRIAHSGLQLLHLLLPSLHGDLLSFIQTVLQVFDGLFHVLLHALQVSAGVSLHFLLNTKSFISAATLGLKRALQGVNGPLHVPLALLHFFIFFRQFSLHFCFDLVKLKLGP</sequence>
<dbReference type="AlphaFoldDB" id="A0A3B3DN70"/>